<proteinExistence type="predicted"/>
<dbReference type="PROSITE" id="PS50109">
    <property type="entry name" value="HIS_KIN"/>
    <property type="match status" value="1"/>
</dbReference>
<feature type="transmembrane region" description="Helical" evidence="3">
    <location>
        <begin position="35"/>
        <end position="53"/>
    </location>
</feature>
<dbReference type="EMBL" id="CAJJDN010000001">
    <property type="protein sequence ID" value="CAD8045614.1"/>
    <property type="molecule type" value="Genomic_DNA"/>
</dbReference>
<keyword evidence="1 2" id="KW-0597">Phosphoprotein</keyword>
<evidence type="ECO:0000256" key="1">
    <source>
        <dbReference type="ARBA" id="ARBA00022553"/>
    </source>
</evidence>
<dbReference type="PROSITE" id="PS50110">
    <property type="entry name" value="RESPONSE_REGULATORY"/>
    <property type="match status" value="1"/>
</dbReference>
<protein>
    <submittedName>
        <fullName evidence="6">Uncharacterized protein</fullName>
    </submittedName>
</protein>
<dbReference type="InterPro" id="IPR003661">
    <property type="entry name" value="HisK_dim/P_dom"/>
</dbReference>
<dbReference type="OrthoDB" id="60033at2759"/>
<organism evidence="6 7">
    <name type="scientific">Paramecium sonneborni</name>
    <dbReference type="NCBI Taxonomy" id="65129"/>
    <lineage>
        <taxon>Eukaryota</taxon>
        <taxon>Sar</taxon>
        <taxon>Alveolata</taxon>
        <taxon>Ciliophora</taxon>
        <taxon>Intramacronucleata</taxon>
        <taxon>Oligohymenophorea</taxon>
        <taxon>Peniculida</taxon>
        <taxon>Parameciidae</taxon>
        <taxon>Paramecium</taxon>
    </lineage>
</organism>
<dbReference type="CDD" id="cd17546">
    <property type="entry name" value="REC_hyHK_CKI1_RcsC-like"/>
    <property type="match status" value="1"/>
</dbReference>
<feature type="modified residue" description="4-aspartylphosphate" evidence="2">
    <location>
        <position position="691"/>
    </location>
</feature>
<dbReference type="InterPro" id="IPR005467">
    <property type="entry name" value="His_kinase_dom"/>
</dbReference>
<keyword evidence="3" id="KW-1133">Transmembrane helix</keyword>
<feature type="domain" description="Response regulatory" evidence="5">
    <location>
        <begin position="637"/>
        <end position="757"/>
    </location>
</feature>
<dbReference type="InterPro" id="IPR003594">
    <property type="entry name" value="HATPase_dom"/>
</dbReference>
<dbReference type="SMART" id="SM00448">
    <property type="entry name" value="REC"/>
    <property type="match status" value="1"/>
</dbReference>
<evidence type="ECO:0000259" key="5">
    <source>
        <dbReference type="PROSITE" id="PS50110"/>
    </source>
</evidence>
<sequence length="771" mass="89140">MNSCIKTIGSAKILQIMLVADSLLIHIQSYLISNYYYLILALSLTCFHAIVLISEHFLQGKNKLINILFNAFKGVAQIIVHYLLEQNWLIFAGIQLICILKQDVQHVKLVSSIFFITQIFCVAFSKKDFIIVGVIRTLFNYILISQIFRFESHNKIIQLENILKHIQHDEFCLLDHNFNPIFRQQIFNQLKEEQLLGVQDFYNQTRIITPRDNTTNLIRDIASNYEEDAKQTLSLKEILFHLKKSKVSLSKKLCYQLNNQQNYNIQIENIILDHYNSIIMISKRKKFSSTQSTNQINFMIKTVRKVSHDMRNPLNAIINMQMCLKDCIDENLVIKYLKPSLNSCHLLLNLINDILDSAQVENKKLKLVYRKFNLEKLIKKTISIFDSLKDKKDIMITFNYDSKLPAWVSSDKFRIRQIIMNLLSNAIKYTKPNGKVYIDCSESAQRKNFIKICIQDTGYGIKPENLQYLFQEYSKIEDDENQSLNPFGIGLGLMISNELAKLLSNNGIQVQSELGIGSKFYFEIENKQPSAEDISESQLLINHQNGLPTFDVHFFPGINSQKSPAMSIALPQVESSKKIILRRSQKTINIMTNSVNNQTKIKVKSDEKCLGRKQSLQAKKIEALIQIWYENTYQKPPILIVDDDEVNIMVLQYLLEQMNISSDSAMNGMTCLQKFVDRQKEGLSYQLIFLDINMPVMDGFELAKKLIQIDPRIILIACSGDASDQNYIERCEQSGIFCSILKPVFKSKLKELLIKLSEGMKYDSQQFSYYC</sequence>
<evidence type="ECO:0000256" key="2">
    <source>
        <dbReference type="PROSITE-ProRule" id="PRU00169"/>
    </source>
</evidence>
<name>A0A8S1JSK7_9CILI</name>
<dbReference type="InterPro" id="IPR050956">
    <property type="entry name" value="2C_system_His_kinase"/>
</dbReference>
<dbReference type="GO" id="GO:0000155">
    <property type="term" value="F:phosphorelay sensor kinase activity"/>
    <property type="evidence" value="ECO:0007669"/>
    <property type="project" value="InterPro"/>
</dbReference>
<dbReference type="InterPro" id="IPR001789">
    <property type="entry name" value="Sig_transdc_resp-reg_receiver"/>
</dbReference>
<keyword evidence="7" id="KW-1185">Reference proteome</keyword>
<reference evidence="6" key="1">
    <citation type="submission" date="2021-01" db="EMBL/GenBank/DDBJ databases">
        <authorList>
            <consortium name="Genoscope - CEA"/>
            <person name="William W."/>
        </authorList>
    </citation>
    <scope>NUCLEOTIDE SEQUENCE</scope>
</reference>
<feature type="domain" description="Histidine kinase" evidence="4">
    <location>
        <begin position="305"/>
        <end position="528"/>
    </location>
</feature>
<dbReference type="Proteomes" id="UP000692954">
    <property type="component" value="Unassembled WGS sequence"/>
</dbReference>
<evidence type="ECO:0000259" key="4">
    <source>
        <dbReference type="PROSITE" id="PS50109"/>
    </source>
</evidence>
<evidence type="ECO:0000313" key="7">
    <source>
        <dbReference type="Proteomes" id="UP000692954"/>
    </source>
</evidence>
<dbReference type="Pfam" id="PF00072">
    <property type="entry name" value="Response_reg"/>
    <property type="match status" value="1"/>
</dbReference>
<dbReference type="PANTHER" id="PTHR43719">
    <property type="entry name" value="TWO-COMPONENT HISTIDINE KINASE"/>
    <property type="match status" value="1"/>
</dbReference>
<gene>
    <name evidence="6" type="ORF">PSON_ATCC_30995.1.T0010137</name>
</gene>
<dbReference type="AlphaFoldDB" id="A0A8S1JSK7"/>
<dbReference type="SMART" id="SM00388">
    <property type="entry name" value="HisKA"/>
    <property type="match status" value="1"/>
</dbReference>
<keyword evidence="3" id="KW-0812">Transmembrane</keyword>
<feature type="transmembrane region" description="Helical" evidence="3">
    <location>
        <begin position="104"/>
        <end position="124"/>
    </location>
</feature>
<evidence type="ECO:0000256" key="3">
    <source>
        <dbReference type="SAM" id="Phobius"/>
    </source>
</evidence>
<dbReference type="Pfam" id="PF02518">
    <property type="entry name" value="HATPase_c"/>
    <property type="match status" value="1"/>
</dbReference>
<keyword evidence="3" id="KW-0472">Membrane</keyword>
<dbReference type="PANTHER" id="PTHR43719:SF28">
    <property type="entry name" value="PEROXIDE STRESS-ACTIVATED HISTIDINE KINASE MAK1-RELATED"/>
    <property type="match status" value="1"/>
</dbReference>
<dbReference type="SMART" id="SM00387">
    <property type="entry name" value="HATPase_c"/>
    <property type="match status" value="1"/>
</dbReference>
<dbReference type="Pfam" id="PF00512">
    <property type="entry name" value="HisKA"/>
    <property type="match status" value="1"/>
</dbReference>
<accession>A0A8S1JSK7</accession>
<evidence type="ECO:0000313" key="6">
    <source>
        <dbReference type="EMBL" id="CAD8045614.1"/>
    </source>
</evidence>
<comment type="caution">
    <text evidence="6">The sequence shown here is derived from an EMBL/GenBank/DDBJ whole genome shotgun (WGS) entry which is preliminary data.</text>
</comment>